<accession>A0A4S8MJE1</accession>
<dbReference type="Proteomes" id="UP000297245">
    <property type="component" value="Unassembled WGS sequence"/>
</dbReference>
<name>A0A4S8MJE1_DENBC</name>
<gene>
    <name evidence="1" type="ORF">K435DRAFT_852342</name>
</gene>
<sequence>MALLLDGTPPSGDLNTSFMNNLELEGYVAAADRDTVTKTYSGTLEDIPATIQVGFKNDDAQH</sequence>
<evidence type="ECO:0000313" key="1">
    <source>
        <dbReference type="EMBL" id="THV02910.1"/>
    </source>
</evidence>
<evidence type="ECO:0000313" key="2">
    <source>
        <dbReference type="Proteomes" id="UP000297245"/>
    </source>
</evidence>
<organism evidence="1 2">
    <name type="scientific">Dendrothele bispora (strain CBS 962.96)</name>
    <dbReference type="NCBI Taxonomy" id="1314807"/>
    <lineage>
        <taxon>Eukaryota</taxon>
        <taxon>Fungi</taxon>
        <taxon>Dikarya</taxon>
        <taxon>Basidiomycota</taxon>
        <taxon>Agaricomycotina</taxon>
        <taxon>Agaricomycetes</taxon>
        <taxon>Agaricomycetidae</taxon>
        <taxon>Agaricales</taxon>
        <taxon>Agaricales incertae sedis</taxon>
        <taxon>Dendrothele</taxon>
    </lineage>
</organism>
<proteinExistence type="predicted"/>
<keyword evidence="2" id="KW-1185">Reference proteome</keyword>
<reference evidence="1 2" key="1">
    <citation type="journal article" date="2019" name="Nat. Ecol. Evol.">
        <title>Megaphylogeny resolves global patterns of mushroom evolution.</title>
        <authorList>
            <person name="Varga T."/>
            <person name="Krizsan K."/>
            <person name="Foldi C."/>
            <person name="Dima B."/>
            <person name="Sanchez-Garcia M."/>
            <person name="Sanchez-Ramirez S."/>
            <person name="Szollosi G.J."/>
            <person name="Szarkandi J.G."/>
            <person name="Papp V."/>
            <person name="Albert L."/>
            <person name="Andreopoulos W."/>
            <person name="Angelini C."/>
            <person name="Antonin V."/>
            <person name="Barry K.W."/>
            <person name="Bougher N.L."/>
            <person name="Buchanan P."/>
            <person name="Buyck B."/>
            <person name="Bense V."/>
            <person name="Catcheside P."/>
            <person name="Chovatia M."/>
            <person name="Cooper J."/>
            <person name="Damon W."/>
            <person name="Desjardin D."/>
            <person name="Finy P."/>
            <person name="Geml J."/>
            <person name="Haridas S."/>
            <person name="Hughes K."/>
            <person name="Justo A."/>
            <person name="Karasinski D."/>
            <person name="Kautmanova I."/>
            <person name="Kiss B."/>
            <person name="Kocsube S."/>
            <person name="Kotiranta H."/>
            <person name="LaButti K.M."/>
            <person name="Lechner B.E."/>
            <person name="Liimatainen K."/>
            <person name="Lipzen A."/>
            <person name="Lukacs Z."/>
            <person name="Mihaltcheva S."/>
            <person name="Morgado L.N."/>
            <person name="Niskanen T."/>
            <person name="Noordeloos M.E."/>
            <person name="Ohm R.A."/>
            <person name="Ortiz-Santana B."/>
            <person name="Ovrebo C."/>
            <person name="Racz N."/>
            <person name="Riley R."/>
            <person name="Savchenko A."/>
            <person name="Shiryaev A."/>
            <person name="Soop K."/>
            <person name="Spirin V."/>
            <person name="Szebenyi C."/>
            <person name="Tomsovsky M."/>
            <person name="Tulloss R.E."/>
            <person name="Uehling J."/>
            <person name="Grigoriev I.V."/>
            <person name="Vagvolgyi C."/>
            <person name="Papp T."/>
            <person name="Martin F.M."/>
            <person name="Miettinen O."/>
            <person name="Hibbett D.S."/>
            <person name="Nagy L.G."/>
        </authorList>
    </citation>
    <scope>NUCLEOTIDE SEQUENCE [LARGE SCALE GENOMIC DNA]</scope>
    <source>
        <strain evidence="1 2">CBS 962.96</strain>
    </source>
</reference>
<dbReference type="AlphaFoldDB" id="A0A4S8MJE1"/>
<protein>
    <submittedName>
        <fullName evidence="1">Uncharacterized protein</fullName>
    </submittedName>
</protein>
<dbReference type="EMBL" id="ML179072">
    <property type="protein sequence ID" value="THV02910.1"/>
    <property type="molecule type" value="Genomic_DNA"/>
</dbReference>